<dbReference type="PANTHER" id="PTHR47926">
    <property type="entry name" value="PENTATRICOPEPTIDE REPEAT-CONTAINING PROTEIN"/>
    <property type="match status" value="1"/>
</dbReference>
<feature type="repeat" description="PPR" evidence="3">
    <location>
        <begin position="217"/>
        <end position="251"/>
    </location>
</feature>
<dbReference type="NCBIfam" id="TIGR00756">
    <property type="entry name" value="PPR"/>
    <property type="match status" value="5"/>
</dbReference>
<dbReference type="PROSITE" id="PS51375">
    <property type="entry name" value="PPR"/>
    <property type="match status" value="5"/>
</dbReference>
<evidence type="ECO:0000256" key="3">
    <source>
        <dbReference type="PROSITE-ProRule" id="PRU00708"/>
    </source>
</evidence>
<dbReference type="GO" id="GO:0003723">
    <property type="term" value="F:RNA binding"/>
    <property type="evidence" value="ECO:0007669"/>
    <property type="project" value="InterPro"/>
</dbReference>
<dbReference type="GO" id="GO:0008270">
    <property type="term" value="F:zinc ion binding"/>
    <property type="evidence" value="ECO:0007669"/>
    <property type="project" value="EnsemblPlants"/>
</dbReference>
<keyword evidence="7" id="KW-1185">Reference proteome</keyword>
<dbReference type="InterPro" id="IPR032867">
    <property type="entry name" value="DYW_dom"/>
</dbReference>
<dbReference type="Gene3D" id="1.25.40.10">
    <property type="entry name" value="Tetratricopeptide repeat domain"/>
    <property type="match status" value="4"/>
</dbReference>
<feature type="repeat" description="PPR" evidence="3">
    <location>
        <begin position="185"/>
        <end position="215"/>
    </location>
</feature>
<dbReference type="Gramene" id="Kaladp0138s0001.1.v1.1">
    <property type="protein sequence ID" value="Kaladp0138s0001.1.v1.1.CDS.1"/>
    <property type="gene ID" value="Kaladp0138s0001.v1.1"/>
</dbReference>
<reference evidence="6" key="1">
    <citation type="submission" date="2021-01" db="UniProtKB">
        <authorList>
            <consortium name="EnsemblPlants"/>
        </authorList>
    </citation>
    <scope>IDENTIFICATION</scope>
</reference>
<feature type="domain" description="DYW" evidence="5">
    <location>
        <begin position="533"/>
        <end position="625"/>
    </location>
</feature>
<comment type="similarity">
    <text evidence="1">Belongs to the PPR family. PCMP-H subfamily.</text>
</comment>
<evidence type="ECO:0000313" key="6">
    <source>
        <dbReference type="EnsemblPlants" id="Kaladp0138s0001.1.v1.1.CDS.1"/>
    </source>
</evidence>
<feature type="repeat" description="PPR" evidence="3">
    <location>
        <begin position="88"/>
        <end position="122"/>
    </location>
</feature>
<dbReference type="InterPro" id="IPR046849">
    <property type="entry name" value="E2_motif"/>
</dbReference>
<dbReference type="InterPro" id="IPR046848">
    <property type="entry name" value="E_motif"/>
</dbReference>
<evidence type="ECO:0000256" key="4">
    <source>
        <dbReference type="SAM" id="MobiDB-lite"/>
    </source>
</evidence>
<dbReference type="PANTHER" id="PTHR47926:SF456">
    <property type="entry name" value="PENTATRICOPEPTIDE REPEAT-CONTAINING PROTEIN ELI1, CHLOROPLASTIC"/>
    <property type="match status" value="1"/>
</dbReference>
<organism evidence="6 7">
    <name type="scientific">Kalanchoe fedtschenkoi</name>
    <name type="common">Lavender scallops</name>
    <name type="synonym">South American air plant</name>
    <dbReference type="NCBI Taxonomy" id="63787"/>
    <lineage>
        <taxon>Eukaryota</taxon>
        <taxon>Viridiplantae</taxon>
        <taxon>Streptophyta</taxon>
        <taxon>Embryophyta</taxon>
        <taxon>Tracheophyta</taxon>
        <taxon>Spermatophyta</taxon>
        <taxon>Magnoliopsida</taxon>
        <taxon>eudicotyledons</taxon>
        <taxon>Gunneridae</taxon>
        <taxon>Pentapetalae</taxon>
        <taxon>Saxifragales</taxon>
        <taxon>Crassulaceae</taxon>
        <taxon>Kalanchoe</taxon>
    </lineage>
</organism>
<feature type="region of interest" description="Disordered" evidence="4">
    <location>
        <begin position="1"/>
        <end position="21"/>
    </location>
</feature>
<dbReference type="EnsemblPlants" id="Kaladp0138s0001.1.v1.1">
    <property type="protein sequence ID" value="Kaladp0138s0001.1.v1.1.CDS.1"/>
    <property type="gene ID" value="Kaladp0138s0001.v1.1"/>
</dbReference>
<dbReference type="GO" id="GO:0009507">
    <property type="term" value="C:chloroplast"/>
    <property type="evidence" value="ECO:0007669"/>
    <property type="project" value="GOC"/>
</dbReference>
<dbReference type="FunFam" id="1.25.40.10:FF:000454">
    <property type="entry name" value="Pentatricopeptide repeat-containing protein At3g47530"/>
    <property type="match status" value="1"/>
</dbReference>
<evidence type="ECO:0000256" key="1">
    <source>
        <dbReference type="ARBA" id="ARBA00006643"/>
    </source>
</evidence>
<evidence type="ECO:0000256" key="2">
    <source>
        <dbReference type="ARBA" id="ARBA00022737"/>
    </source>
</evidence>
<dbReference type="InterPro" id="IPR046960">
    <property type="entry name" value="PPR_At4g14850-like_plant"/>
</dbReference>
<dbReference type="FunFam" id="1.25.40.10:FF:000583">
    <property type="entry name" value="Tetratricopeptide-like helical"/>
    <property type="match status" value="1"/>
</dbReference>
<name>A0A7N0V8L4_KALFE</name>
<dbReference type="FunFam" id="1.25.40.10:FF:000348">
    <property type="entry name" value="Pentatricopeptide repeat-containing protein chloroplastic"/>
    <property type="match status" value="1"/>
</dbReference>
<sequence>MSVANHHFASPPRPSAGASRHLHQSPAHLAALLDQSTSISQTLQLHAHILRHNHHHNPVLTLKLLRSYSSLGLLSHSLTLFNHTHDPNVFLWTSILDAHSARGHCAEAFGLYVRMLAQGVEPNAFTFSSLLKCCCLGSVDSVHSQVLKSGLGSDSYVTTGLLDVYAKIGDVESARKVFDKMPERSLVSLTAMISCYAKSGSLDEAKSMFDEMGDSKDVVCWNVMVDGFAQHGRPYHALELFREMLEEGVRADEVTVVSVLTACGQVGALETGRWIHSYVESNMILFNVRVGTALVDMYSKCGSLEDARAVFDKIVKKDVVAWNSMISGYAMHGCSQEAFSLFSRMRRMGVRPSDITFIGILTACSHAGLVDEGWRYFNSMTAEFEIEPKIQHYGCMVSLLGRAGRVKEAFDLVKNMTLEPDPVIWGALLEACLLHKNVRLGEEIAQLLIDRNSAHSGTYALLSNLYAAAGEWDGVARVRAKMKDSGIQKEPGCSSIEVNNRVHEFLAGDRRHPRSKAIYIMLEEISKWVKSSGHRPVIESVLHQMDDLEKERSLEVHSEKLALAFGLIGTPAGTPIRIVKNLRVCADCHDVMKLASKMTERKIVMRDRNRFHHFVNGCCSCGDYW</sequence>
<proteinExistence type="inferred from homology"/>
<dbReference type="InterPro" id="IPR011990">
    <property type="entry name" value="TPR-like_helical_dom_sf"/>
</dbReference>
<dbReference type="Proteomes" id="UP000594263">
    <property type="component" value="Unplaced"/>
</dbReference>
<dbReference type="Pfam" id="PF01535">
    <property type="entry name" value="PPR"/>
    <property type="match status" value="3"/>
</dbReference>
<dbReference type="Pfam" id="PF20430">
    <property type="entry name" value="Eplus_motif"/>
    <property type="match status" value="1"/>
</dbReference>
<dbReference type="AlphaFoldDB" id="A0A7N0V8L4"/>
<evidence type="ECO:0000259" key="5">
    <source>
        <dbReference type="Pfam" id="PF14432"/>
    </source>
</evidence>
<dbReference type="OMA" id="AMVEKMN"/>
<dbReference type="Pfam" id="PF14432">
    <property type="entry name" value="DYW_deaminase"/>
    <property type="match status" value="1"/>
</dbReference>
<keyword evidence="2" id="KW-0677">Repeat</keyword>
<dbReference type="InterPro" id="IPR002885">
    <property type="entry name" value="PPR_rpt"/>
</dbReference>
<feature type="repeat" description="PPR" evidence="3">
    <location>
        <begin position="154"/>
        <end position="184"/>
    </location>
</feature>
<dbReference type="Pfam" id="PF13041">
    <property type="entry name" value="PPR_2"/>
    <property type="match status" value="3"/>
</dbReference>
<evidence type="ECO:0000313" key="7">
    <source>
        <dbReference type="Proteomes" id="UP000594263"/>
    </source>
</evidence>
<feature type="repeat" description="PPR" evidence="3">
    <location>
        <begin position="318"/>
        <end position="352"/>
    </location>
</feature>
<protein>
    <recommendedName>
        <fullName evidence="5">DYW domain-containing protein</fullName>
    </recommendedName>
</protein>
<dbReference type="Pfam" id="PF20431">
    <property type="entry name" value="E_motif"/>
    <property type="match status" value="1"/>
</dbReference>
<accession>A0A7N0V8L4</accession>
<dbReference type="GO" id="GO:1900865">
    <property type="term" value="P:chloroplast RNA modification"/>
    <property type="evidence" value="ECO:0007669"/>
    <property type="project" value="EnsemblPlants"/>
</dbReference>